<dbReference type="PIRSF" id="PIRSF016789">
    <property type="entry name" value="DUF454"/>
    <property type="match status" value="1"/>
</dbReference>
<keyword evidence="1" id="KW-1133">Transmembrane helix</keyword>
<gene>
    <name evidence="2" type="ORF">IFE08_13665</name>
</gene>
<evidence type="ECO:0000313" key="3">
    <source>
        <dbReference type="Proteomes" id="UP000593915"/>
    </source>
</evidence>
<keyword evidence="1" id="KW-0472">Membrane</keyword>
<evidence type="ECO:0000313" key="2">
    <source>
        <dbReference type="EMBL" id="QOW60809.1"/>
    </source>
</evidence>
<dbReference type="GO" id="GO:0005886">
    <property type="term" value="C:plasma membrane"/>
    <property type="evidence" value="ECO:0007669"/>
    <property type="project" value="TreeGrafter"/>
</dbReference>
<keyword evidence="1" id="KW-0812">Transmembrane</keyword>
<feature type="transmembrane region" description="Helical" evidence="1">
    <location>
        <begin position="77"/>
        <end position="93"/>
    </location>
</feature>
<reference evidence="2 3" key="1">
    <citation type="submission" date="2020-09" db="EMBL/GenBank/DDBJ databases">
        <title>Characterization of Treponema spp. from bovine digital dermatitis in Korea.</title>
        <authorList>
            <person name="Espiritu H.M."/>
            <person name="Cho Y.I."/>
            <person name="Mamuad L."/>
        </authorList>
    </citation>
    <scope>NUCLEOTIDE SEQUENCE [LARGE SCALE GENOMIC DNA]</scope>
    <source>
        <strain evidence="2 3">KS1</strain>
    </source>
</reference>
<dbReference type="EMBL" id="CP061839">
    <property type="protein sequence ID" value="QOW60809.1"/>
    <property type="molecule type" value="Genomic_DNA"/>
</dbReference>
<dbReference type="Proteomes" id="UP000593915">
    <property type="component" value="Chromosome"/>
</dbReference>
<dbReference type="RefSeq" id="WP_194076262.1">
    <property type="nucleotide sequence ID" value="NZ_CP061839.1"/>
</dbReference>
<dbReference type="AlphaFoldDB" id="A0A7S6WPA3"/>
<evidence type="ECO:0000256" key="1">
    <source>
        <dbReference type="SAM" id="Phobius"/>
    </source>
</evidence>
<accession>A0A7S6WPA3</accession>
<dbReference type="PANTHER" id="PTHR35813">
    <property type="entry name" value="INNER MEMBRANE PROTEIN YBAN"/>
    <property type="match status" value="1"/>
</dbReference>
<proteinExistence type="predicted"/>
<dbReference type="PANTHER" id="PTHR35813:SF1">
    <property type="entry name" value="INNER MEMBRANE PROTEIN YBAN"/>
    <property type="match status" value="1"/>
</dbReference>
<feature type="transmembrane region" description="Helical" evidence="1">
    <location>
        <begin position="6"/>
        <end position="28"/>
    </location>
</feature>
<organism evidence="2 3">
    <name type="scientific">Treponema pedis</name>
    <dbReference type="NCBI Taxonomy" id="409322"/>
    <lineage>
        <taxon>Bacteria</taxon>
        <taxon>Pseudomonadati</taxon>
        <taxon>Spirochaetota</taxon>
        <taxon>Spirochaetia</taxon>
        <taxon>Spirochaetales</taxon>
        <taxon>Treponemataceae</taxon>
        <taxon>Treponema</taxon>
    </lineage>
</organism>
<dbReference type="InterPro" id="IPR007401">
    <property type="entry name" value="DUF454"/>
</dbReference>
<sequence>MKIIKYLWIFLGSVFMALGILGIFLPMLPTTPFFIGTLFCFTKGSEKLKNRFLKSRIYKRHLRDFAEHKGMPLKNKIIILLFASAVLGTAFYFSNNLYARIMIICIAALKYYVFIFKIKTISSKPDERQLFD</sequence>
<protein>
    <submittedName>
        <fullName evidence="2">YbaN family protein</fullName>
    </submittedName>
</protein>
<name>A0A7S6WPA3_9SPIR</name>
<dbReference type="Pfam" id="PF04304">
    <property type="entry name" value="DUF454"/>
    <property type="match status" value="1"/>
</dbReference>